<evidence type="ECO:0000313" key="2">
    <source>
        <dbReference type="Proteomes" id="UP000478052"/>
    </source>
</evidence>
<dbReference type="EMBL" id="VUJU01015416">
    <property type="protein sequence ID" value="KAF0694051.1"/>
    <property type="molecule type" value="Genomic_DNA"/>
</dbReference>
<sequence length="179" mass="21287">YKYDIALKIIRMLMSLPLLPAMSMRLGFDELRLYSSRNNVNFESLFSYYERFLVYRMGTQFVSVYNCPRRTNNNIESFHNKLRLKFCSVHPNLWIFIEKLCDISKEYHVMIGQINNERRPTRSLSNQFLANGRQIRDATAENWVTNIENQNPQENDNVRDIDNNLLALDQNRVIEVDNI</sequence>
<name>A0A6G0VKS1_APHCR</name>
<feature type="non-terminal residue" evidence="1">
    <location>
        <position position="1"/>
    </location>
</feature>
<evidence type="ECO:0000313" key="1">
    <source>
        <dbReference type="EMBL" id="KAF0694051.1"/>
    </source>
</evidence>
<organism evidence="1 2">
    <name type="scientific">Aphis craccivora</name>
    <name type="common">Cowpea aphid</name>
    <dbReference type="NCBI Taxonomy" id="307492"/>
    <lineage>
        <taxon>Eukaryota</taxon>
        <taxon>Metazoa</taxon>
        <taxon>Ecdysozoa</taxon>
        <taxon>Arthropoda</taxon>
        <taxon>Hexapoda</taxon>
        <taxon>Insecta</taxon>
        <taxon>Pterygota</taxon>
        <taxon>Neoptera</taxon>
        <taxon>Paraneoptera</taxon>
        <taxon>Hemiptera</taxon>
        <taxon>Sternorrhyncha</taxon>
        <taxon>Aphidomorpha</taxon>
        <taxon>Aphidoidea</taxon>
        <taxon>Aphididae</taxon>
        <taxon>Aphidini</taxon>
        <taxon>Aphis</taxon>
        <taxon>Aphis</taxon>
    </lineage>
</organism>
<dbReference type="OrthoDB" id="90756at2759"/>
<dbReference type="AlphaFoldDB" id="A0A6G0VKS1"/>
<proteinExistence type="predicted"/>
<keyword evidence="2" id="KW-1185">Reference proteome</keyword>
<dbReference type="Proteomes" id="UP000478052">
    <property type="component" value="Unassembled WGS sequence"/>
</dbReference>
<protein>
    <submittedName>
        <fullName evidence="1">RING-type domain-containing protein</fullName>
    </submittedName>
</protein>
<gene>
    <name evidence="1" type="ORF">FWK35_00033837</name>
</gene>
<comment type="caution">
    <text evidence="1">The sequence shown here is derived from an EMBL/GenBank/DDBJ whole genome shotgun (WGS) entry which is preliminary data.</text>
</comment>
<reference evidence="1 2" key="1">
    <citation type="submission" date="2019-08" db="EMBL/GenBank/DDBJ databases">
        <title>Whole genome of Aphis craccivora.</title>
        <authorList>
            <person name="Voronova N.V."/>
            <person name="Shulinski R.S."/>
            <person name="Bandarenka Y.V."/>
            <person name="Zhorov D.G."/>
            <person name="Warner D."/>
        </authorList>
    </citation>
    <scope>NUCLEOTIDE SEQUENCE [LARGE SCALE GENOMIC DNA]</scope>
    <source>
        <strain evidence="1">180601</strain>
        <tissue evidence="1">Whole Body</tissue>
    </source>
</reference>
<feature type="non-terminal residue" evidence="1">
    <location>
        <position position="179"/>
    </location>
</feature>
<accession>A0A6G0VKS1</accession>